<dbReference type="KEGG" id="ptw:TUM18999_07000"/>
<dbReference type="Proteomes" id="UP000509383">
    <property type="component" value="Chromosome"/>
</dbReference>
<dbReference type="Pfam" id="PF00419">
    <property type="entry name" value="Fimbrial"/>
    <property type="match status" value="1"/>
</dbReference>
<evidence type="ECO:0000256" key="3">
    <source>
        <dbReference type="ARBA" id="ARBA00022729"/>
    </source>
</evidence>
<feature type="domain" description="Fimbrial-type adhesion" evidence="6">
    <location>
        <begin position="200"/>
        <end position="333"/>
    </location>
</feature>
<protein>
    <submittedName>
        <fullName evidence="7">Fimbrial protein</fullName>
    </submittedName>
</protein>
<evidence type="ECO:0000313" key="8">
    <source>
        <dbReference type="Proteomes" id="UP000509383"/>
    </source>
</evidence>
<evidence type="ECO:0000256" key="1">
    <source>
        <dbReference type="ARBA" id="ARBA00004561"/>
    </source>
</evidence>
<comment type="similarity">
    <text evidence="2">Belongs to the fimbrial protein family.</text>
</comment>
<dbReference type="PANTHER" id="PTHR33420:SF12">
    <property type="entry name" value="FIMBRIN-LIKE PROTEIN FIMI-RELATED"/>
    <property type="match status" value="1"/>
</dbReference>
<dbReference type="Gene3D" id="2.60.40.1090">
    <property type="entry name" value="Fimbrial-type adhesion domain"/>
    <property type="match status" value="1"/>
</dbReference>
<dbReference type="EMBL" id="AP023189">
    <property type="protein sequence ID" value="BCG22509.1"/>
    <property type="molecule type" value="Genomic_DNA"/>
</dbReference>
<evidence type="ECO:0000256" key="2">
    <source>
        <dbReference type="ARBA" id="ARBA00006671"/>
    </source>
</evidence>
<dbReference type="GO" id="GO:0009289">
    <property type="term" value="C:pilus"/>
    <property type="evidence" value="ECO:0007669"/>
    <property type="project" value="UniProtKB-SubCell"/>
</dbReference>
<comment type="subcellular location">
    <subcellularLocation>
        <location evidence="1">Fimbrium</location>
    </subcellularLocation>
</comment>
<reference evidence="7 8" key="1">
    <citation type="submission" date="2020-05" db="EMBL/GenBank/DDBJ databases">
        <title>Characterization of novel class B3 metallo-beta-lactamase from novel Pseudomonas species.</title>
        <authorList>
            <person name="Yamada K."/>
            <person name="Aoki K."/>
            <person name="Ishii Y."/>
        </authorList>
    </citation>
    <scope>NUCLEOTIDE SEQUENCE [LARGE SCALE GENOMIC DNA]</scope>
    <source>
        <strain evidence="7 8">TUM18999</strain>
    </source>
</reference>
<sequence>MHAWLLRTFILLCLLPGVVQAEPRGFASCVMDSGVQAAETTAPLPAQLVVPRDAPVGTVLFDTQGWLQGGTAKVTCGAPFLPGDLWLRKGFLSGAAVPGQPNVYPSGVPGIGIRVAWSRDSKSLPAQMSGGEFMNSPRTVEPMPHGRYAPANNWWVQLVKTGPISSGTYNYDIPNVEVHHHDVRTNILTFPPLAITFQARSCRLVDGRDYTHHLRSSSLGNFSGVGSTALPEDFTITLNCDRGLSVSYRIDGDPADDTTLKNQTGDGMAKGVGIQLLNRIGFGGPIRLGREVILPRANNSGDLSILLTARYRQVDPVITAGKVSALATITLFYR</sequence>
<dbReference type="GO" id="GO:0043709">
    <property type="term" value="P:cell adhesion involved in single-species biofilm formation"/>
    <property type="evidence" value="ECO:0007669"/>
    <property type="project" value="TreeGrafter"/>
</dbReference>
<evidence type="ECO:0000256" key="4">
    <source>
        <dbReference type="ARBA" id="ARBA00023263"/>
    </source>
</evidence>
<evidence type="ECO:0000259" key="6">
    <source>
        <dbReference type="Pfam" id="PF00419"/>
    </source>
</evidence>
<dbReference type="InterPro" id="IPR008966">
    <property type="entry name" value="Adhesion_dom_sf"/>
</dbReference>
<keyword evidence="3 5" id="KW-0732">Signal</keyword>
<dbReference type="PANTHER" id="PTHR33420">
    <property type="entry name" value="FIMBRIAL SUBUNIT ELFA-RELATED"/>
    <property type="match status" value="1"/>
</dbReference>
<evidence type="ECO:0000313" key="7">
    <source>
        <dbReference type="EMBL" id="BCG22509.1"/>
    </source>
</evidence>
<organism evidence="7 8">
    <name type="scientific">Pseudomonas tohonis</name>
    <dbReference type="NCBI Taxonomy" id="2725477"/>
    <lineage>
        <taxon>Bacteria</taxon>
        <taxon>Pseudomonadati</taxon>
        <taxon>Pseudomonadota</taxon>
        <taxon>Gammaproteobacteria</taxon>
        <taxon>Pseudomonadales</taxon>
        <taxon>Pseudomonadaceae</taxon>
        <taxon>Pseudomonas</taxon>
    </lineage>
</organism>
<dbReference type="AlphaFoldDB" id="A0A6J4DZJ0"/>
<gene>
    <name evidence="7" type="primary">papC</name>
    <name evidence="7" type="ORF">TUM18999_07000</name>
</gene>
<dbReference type="InterPro" id="IPR036937">
    <property type="entry name" value="Adhesion_dom_fimbrial_sf"/>
</dbReference>
<evidence type="ECO:0000256" key="5">
    <source>
        <dbReference type="SAM" id="SignalP"/>
    </source>
</evidence>
<dbReference type="InterPro" id="IPR000259">
    <property type="entry name" value="Adhesion_dom_fimbrial"/>
</dbReference>
<feature type="chain" id="PRO_5026996089" evidence="5">
    <location>
        <begin position="22"/>
        <end position="334"/>
    </location>
</feature>
<dbReference type="SUPFAM" id="SSF49401">
    <property type="entry name" value="Bacterial adhesins"/>
    <property type="match status" value="1"/>
</dbReference>
<proteinExistence type="inferred from homology"/>
<accession>A0A6J4DZJ0</accession>
<feature type="signal peptide" evidence="5">
    <location>
        <begin position="1"/>
        <end position="21"/>
    </location>
</feature>
<dbReference type="InterPro" id="IPR050263">
    <property type="entry name" value="Bact_Fimbrial_Adh_Pro"/>
</dbReference>
<dbReference type="Gene3D" id="2.60.40.3310">
    <property type="match status" value="1"/>
</dbReference>
<dbReference type="RefSeq" id="WP_173177574.1">
    <property type="nucleotide sequence ID" value="NZ_AP023189.1"/>
</dbReference>
<name>A0A6J4DZJ0_9PSED</name>
<keyword evidence="4" id="KW-0281">Fimbrium</keyword>